<evidence type="ECO:0000313" key="9">
    <source>
        <dbReference type="Proteomes" id="UP001303564"/>
    </source>
</evidence>
<dbReference type="RefSeq" id="WP_161492239.1">
    <property type="nucleotide sequence ID" value="NZ_CP017065.1"/>
</dbReference>
<dbReference type="PANTHER" id="PTHR42885">
    <property type="entry name" value="HISTIDINOL-PHOSPHATE AMINOTRANSFERASE-RELATED"/>
    <property type="match status" value="1"/>
</dbReference>
<evidence type="ECO:0000313" key="6">
    <source>
        <dbReference type="EMBL" id="ARY91187.1"/>
    </source>
</evidence>
<dbReference type="InterPro" id="IPR004838">
    <property type="entry name" value="NHTrfase_class1_PyrdxlP-BS"/>
</dbReference>
<comment type="similarity">
    <text evidence="3">Belongs to the class-I pyridoxal-phosphate-dependent aminotransferase family.</text>
</comment>
<dbReference type="Gene3D" id="3.40.640.10">
    <property type="entry name" value="Type I PLP-dependent aspartate aminotransferase-like (Major domain)"/>
    <property type="match status" value="1"/>
</dbReference>
<feature type="domain" description="Aminotransferase class I/classII large" evidence="4">
    <location>
        <begin position="313"/>
        <end position="597"/>
    </location>
</feature>
<dbReference type="InterPro" id="IPR029044">
    <property type="entry name" value="Nucleotide-diphossugar_trans"/>
</dbReference>
<keyword evidence="9" id="KW-1185">Reference proteome</keyword>
<keyword evidence="3 7" id="KW-0032">Aminotransferase</keyword>
<dbReference type="InterPro" id="IPR015424">
    <property type="entry name" value="PyrdxlP-dep_Trfase"/>
</dbReference>
<evidence type="ECO:0000256" key="2">
    <source>
        <dbReference type="ARBA" id="ARBA00022898"/>
    </source>
</evidence>
<dbReference type="SUPFAM" id="SSF53448">
    <property type="entry name" value="Nucleotide-diphospho-sugar transferases"/>
    <property type="match status" value="1"/>
</dbReference>
<dbReference type="Proteomes" id="UP001303564">
    <property type="component" value="Chromosome"/>
</dbReference>
<keyword evidence="2" id="KW-0663">Pyridoxal phosphate</keyword>
<evidence type="ECO:0000256" key="1">
    <source>
        <dbReference type="ARBA" id="ARBA00001933"/>
    </source>
</evidence>
<comment type="cofactor">
    <cofactor evidence="1 3">
        <name>pyridoxal 5'-phosphate</name>
        <dbReference type="ChEBI" id="CHEBI:597326"/>
    </cofactor>
</comment>
<evidence type="ECO:0000313" key="8">
    <source>
        <dbReference type="Proteomes" id="UP000195609"/>
    </source>
</evidence>
<dbReference type="InterPro" id="IPR025877">
    <property type="entry name" value="MobA-like_NTP_Trfase"/>
</dbReference>
<dbReference type="AlphaFoldDB" id="A0AAN1C7L0"/>
<dbReference type="SUPFAM" id="SSF53383">
    <property type="entry name" value="PLP-dependent transferases"/>
    <property type="match status" value="1"/>
</dbReference>
<reference evidence="6 8" key="1">
    <citation type="journal article" date="2017" name="Front. Immunol.">
        <title>Complete Genome Sequence of Lactobacillus casei LC5, a Potential Probiotics for Atopic Dermatitis.</title>
        <authorList>
            <person name="Kang J."/>
            <person name="Chung W.H."/>
            <person name="Lim T.J."/>
            <person name="Whon T.W."/>
            <person name="Lim S."/>
            <person name="Nam Y.D."/>
        </authorList>
    </citation>
    <scope>NUCLEOTIDE SEQUENCE [LARGE SCALE GENOMIC DNA]</scope>
    <source>
        <strain evidence="6 8">LC5</strain>
    </source>
</reference>
<evidence type="ECO:0000259" key="5">
    <source>
        <dbReference type="Pfam" id="PF12804"/>
    </source>
</evidence>
<dbReference type="Pfam" id="PF00155">
    <property type="entry name" value="Aminotran_1_2"/>
    <property type="match status" value="1"/>
</dbReference>
<dbReference type="EC" id="2.6.1.-" evidence="3"/>
<evidence type="ECO:0000256" key="3">
    <source>
        <dbReference type="RuleBase" id="RU000481"/>
    </source>
</evidence>
<dbReference type="Pfam" id="PF12804">
    <property type="entry name" value="NTP_transf_3"/>
    <property type="match status" value="1"/>
</dbReference>
<dbReference type="Gene3D" id="3.90.550.10">
    <property type="entry name" value="Spore Coat Polysaccharide Biosynthesis Protein SpsA, Chain A"/>
    <property type="match status" value="1"/>
</dbReference>
<dbReference type="GO" id="GO:0008483">
    <property type="term" value="F:transaminase activity"/>
    <property type="evidence" value="ECO:0007669"/>
    <property type="project" value="UniProtKB-KW"/>
</dbReference>
<feature type="domain" description="MobA-like NTP transferase" evidence="5">
    <location>
        <begin position="3"/>
        <end position="122"/>
    </location>
</feature>
<gene>
    <name evidence="6" type="ORF">BGL52_05280</name>
    <name evidence="7" type="ORF">RWA16_05230</name>
</gene>
<dbReference type="GO" id="GO:0016779">
    <property type="term" value="F:nucleotidyltransferase activity"/>
    <property type="evidence" value="ECO:0007669"/>
    <property type="project" value="UniProtKB-ARBA"/>
</dbReference>
<dbReference type="EMBL" id="CP136128">
    <property type="protein sequence ID" value="WNX28521.1"/>
    <property type="molecule type" value="Genomic_DNA"/>
</dbReference>
<dbReference type="PANTHER" id="PTHR42885:SF1">
    <property type="entry name" value="THREONINE-PHOSPHATE DECARBOXYLASE"/>
    <property type="match status" value="1"/>
</dbReference>
<accession>A0AAN1C7L0</accession>
<dbReference type="InterPro" id="IPR015421">
    <property type="entry name" value="PyrdxlP-dep_Trfase_major"/>
</dbReference>
<dbReference type="GO" id="GO:0030170">
    <property type="term" value="F:pyridoxal phosphate binding"/>
    <property type="evidence" value="ECO:0007669"/>
    <property type="project" value="InterPro"/>
</dbReference>
<evidence type="ECO:0000313" key="7">
    <source>
        <dbReference type="EMBL" id="WNX28521.1"/>
    </source>
</evidence>
<protein>
    <recommendedName>
        <fullName evidence="3">Aminotransferase</fullName>
        <ecNumber evidence="3">2.6.1.-</ecNumber>
    </recommendedName>
</protein>
<dbReference type="InterPro" id="IPR004839">
    <property type="entry name" value="Aminotransferase_I/II_large"/>
</dbReference>
<dbReference type="Proteomes" id="UP000195609">
    <property type="component" value="Chromosome"/>
</dbReference>
<organism evidence="6 8">
    <name type="scientific">Lacticaseibacillus casei</name>
    <name type="common">Lactobacillus casei</name>
    <dbReference type="NCBI Taxonomy" id="1582"/>
    <lineage>
        <taxon>Bacteria</taxon>
        <taxon>Bacillati</taxon>
        <taxon>Bacillota</taxon>
        <taxon>Bacilli</taxon>
        <taxon>Lactobacillales</taxon>
        <taxon>Lactobacillaceae</taxon>
        <taxon>Lacticaseibacillus</taxon>
    </lineage>
</organism>
<dbReference type="CDD" id="cd02523">
    <property type="entry name" value="PC_cytidylyltransferase"/>
    <property type="match status" value="1"/>
</dbReference>
<dbReference type="PROSITE" id="PS00105">
    <property type="entry name" value="AA_TRANSFER_CLASS_1"/>
    <property type="match status" value="1"/>
</dbReference>
<dbReference type="Gene3D" id="3.90.1150.10">
    <property type="entry name" value="Aspartate Aminotransferase, domain 1"/>
    <property type="match status" value="1"/>
</dbReference>
<dbReference type="EMBL" id="CP017065">
    <property type="protein sequence ID" value="ARY91187.1"/>
    <property type="molecule type" value="Genomic_DNA"/>
</dbReference>
<evidence type="ECO:0000259" key="4">
    <source>
        <dbReference type="Pfam" id="PF00155"/>
    </source>
</evidence>
<dbReference type="CDD" id="cd00609">
    <property type="entry name" value="AAT_like"/>
    <property type="match status" value="1"/>
</dbReference>
<name>A0AAN1C7L0_LACCA</name>
<dbReference type="InterPro" id="IPR015422">
    <property type="entry name" value="PyrdxlP-dep_Trfase_small"/>
</dbReference>
<reference evidence="7 9" key="2">
    <citation type="submission" date="2023-09" db="EMBL/GenBank/DDBJ databases">
        <title>Genomic characteristic of L. casei group strains isolated from clinical sources.</title>
        <authorList>
            <person name="Jarocki P."/>
        </authorList>
    </citation>
    <scope>NUCLEOTIDE SEQUENCE [LARGE SCALE GENOMIC DNA]</scope>
    <source>
        <strain evidence="7 9">LMG 24099</strain>
    </source>
</reference>
<proteinExistence type="inferred from homology"/>
<sequence>MQAVILAAGKGSRFKQATEHMPKCMLSFNGETLIARMLRQLNRLNLKRIIIVAGYKEEVLTSYLKSVESHVPVTVITNDEFATSNNIVSVAKASSFLEEDETLLVESDVIIRDDVIDIIRDAPTDTAFVSPLRNWMDGTVVTVDQDYQITAFLPRENQREAQANDYYKTVNIYKLSSHFNQHYFLPYLHQQIKSFGVNDYYETVFGALVTLNKGLLHAVVVEAKDWDEVDTSEELQLAEVRLNSDPAVKMKLLSQQYGGYWRFPDLKDYAYLVNPFFPPDELVQQFQAELPQLLTAYPSGMAVNSGLAADAFDLMPKRVVVGNGASELIKAVLQMTPGKIGTIRPTFEEYPNRLQASRIEAMMTQKTGFHYTAEDIIHHFDKHPVKALILINPDNPSGHYLRKKEVLVICEWARKRDIRVIVDESFIDFSDVEHEPSLLDERLLSRFSNLIVIKSISKSYGVPGIRLGVLASGNEALIVKMKKLLPIWNINAFGQFFLQKIGSYQVAYNEGLDTFYKVRERFFNALKAIPYMRVLPSQANFFMIQLVGVASEDLSAYLLETANVLIKNLQTKPGIEGEYVRIAVKTETENQALIQALRAYDGNTTF</sequence>
<keyword evidence="3" id="KW-0808">Transferase</keyword>